<keyword evidence="3" id="KW-0812">Transmembrane</keyword>
<dbReference type="Proteomes" id="UP001204000">
    <property type="component" value="Unassembled WGS sequence"/>
</dbReference>
<protein>
    <submittedName>
        <fullName evidence="4">Uncharacterized protein</fullName>
    </submittedName>
</protein>
<feature type="transmembrane region" description="Helical" evidence="3">
    <location>
        <begin position="236"/>
        <end position="261"/>
    </location>
</feature>
<comment type="caution">
    <text evidence="4">The sequence shown here is derived from an EMBL/GenBank/DDBJ whole genome shotgun (WGS) entry which is preliminary data.</text>
</comment>
<evidence type="ECO:0000256" key="3">
    <source>
        <dbReference type="SAM" id="Phobius"/>
    </source>
</evidence>
<feature type="transmembrane region" description="Helical" evidence="3">
    <location>
        <begin position="124"/>
        <end position="143"/>
    </location>
</feature>
<keyword evidence="3" id="KW-0472">Membrane</keyword>
<organism evidence="4 5">
    <name type="scientific">Corynebacterium stercoris</name>
    <dbReference type="NCBI Taxonomy" id="2943490"/>
    <lineage>
        <taxon>Bacteria</taxon>
        <taxon>Bacillati</taxon>
        <taxon>Actinomycetota</taxon>
        <taxon>Actinomycetes</taxon>
        <taxon>Mycobacteriales</taxon>
        <taxon>Corynebacteriaceae</taxon>
        <taxon>Corynebacterium</taxon>
    </lineage>
</organism>
<evidence type="ECO:0000313" key="5">
    <source>
        <dbReference type="Proteomes" id="UP001204000"/>
    </source>
</evidence>
<name>A0ABT1G0R8_9CORY</name>
<sequence>MTNQNPKQVKRVKRTTTTREAAPAAATTSTAYQTEDHIGQEAWIGTGSDNVSNGNVSWGAIFAGVVTFLGIMILLGVGAAAMGLQGSSGIATGIFALISLAVAFAAAGYVSGALGVRAGLFHGFATWATSLIASLILAGWLGASVIGGVGSLLGSAGSALGAAAGTTVGAAGEYASQNVTRQELEDAINEARNEVQENVNVTQEDIDNAKQQANEMADDAARKADEISDQAAVGTWWTFAGLIIGAVIASLAGAAGARSVLNRDDHQQIVRK</sequence>
<gene>
    <name evidence="4" type="ORF">M5J20_05285</name>
</gene>
<feature type="compositionally biased region" description="Low complexity" evidence="2">
    <location>
        <begin position="18"/>
        <end position="29"/>
    </location>
</feature>
<proteinExistence type="predicted"/>
<accession>A0ABT1G0R8</accession>
<feature type="region of interest" description="Disordered" evidence="2">
    <location>
        <begin position="1"/>
        <end position="29"/>
    </location>
</feature>
<keyword evidence="3" id="KW-1133">Transmembrane helix</keyword>
<evidence type="ECO:0000256" key="1">
    <source>
        <dbReference type="SAM" id="Coils"/>
    </source>
</evidence>
<reference evidence="4" key="1">
    <citation type="submission" date="2022-05" db="EMBL/GenBank/DDBJ databases">
        <title>Corynebacterium sp. TA-R-1 sp. nov., isolated from human feces.</title>
        <authorList>
            <person name="Shamsuzzaman M."/>
            <person name="Dahal R.H."/>
        </authorList>
    </citation>
    <scope>NUCLEOTIDE SEQUENCE</scope>
    <source>
        <strain evidence="4">TA-R-1</strain>
    </source>
</reference>
<keyword evidence="1" id="KW-0175">Coiled coil</keyword>
<feature type="coiled-coil region" evidence="1">
    <location>
        <begin position="174"/>
        <end position="230"/>
    </location>
</feature>
<keyword evidence="5" id="KW-1185">Reference proteome</keyword>
<evidence type="ECO:0000256" key="2">
    <source>
        <dbReference type="SAM" id="MobiDB-lite"/>
    </source>
</evidence>
<feature type="transmembrane region" description="Helical" evidence="3">
    <location>
        <begin position="90"/>
        <end position="112"/>
    </location>
</feature>
<evidence type="ECO:0000313" key="4">
    <source>
        <dbReference type="EMBL" id="MCP1387600.1"/>
    </source>
</evidence>
<feature type="transmembrane region" description="Helical" evidence="3">
    <location>
        <begin position="60"/>
        <end position="84"/>
    </location>
</feature>
<dbReference type="EMBL" id="JAMFTQ010000004">
    <property type="protein sequence ID" value="MCP1387600.1"/>
    <property type="molecule type" value="Genomic_DNA"/>
</dbReference>
<dbReference type="RefSeq" id="WP_253577227.1">
    <property type="nucleotide sequence ID" value="NZ_JAMFTQ010000004.1"/>
</dbReference>